<feature type="domain" description="N-acetyltransferase ESCO acetyl-transferase" evidence="1">
    <location>
        <begin position="123"/>
        <end position="192"/>
    </location>
</feature>
<dbReference type="GO" id="GO:0000785">
    <property type="term" value="C:chromatin"/>
    <property type="evidence" value="ECO:0007669"/>
    <property type="project" value="TreeGrafter"/>
</dbReference>
<comment type="caution">
    <text evidence="2">The sequence shown here is derived from an EMBL/GenBank/DDBJ whole genome shotgun (WGS) entry which is preliminary data.</text>
</comment>
<dbReference type="OrthoDB" id="428854at2759"/>
<dbReference type="Proteomes" id="UP001149074">
    <property type="component" value="Unassembled WGS sequence"/>
</dbReference>
<dbReference type="Pfam" id="PF13880">
    <property type="entry name" value="Acetyltransf_13"/>
    <property type="match status" value="1"/>
</dbReference>
<dbReference type="RefSeq" id="XP_056478872.1">
    <property type="nucleotide sequence ID" value="XM_056613831.1"/>
</dbReference>
<dbReference type="PANTHER" id="PTHR45884:SF2">
    <property type="entry name" value="N-ACETYLTRANSFERASE ECO"/>
    <property type="match status" value="1"/>
</dbReference>
<dbReference type="GO" id="GO:0005634">
    <property type="term" value="C:nucleus"/>
    <property type="evidence" value="ECO:0007669"/>
    <property type="project" value="TreeGrafter"/>
</dbReference>
<accession>A0A9W9G2E5</accession>
<dbReference type="GO" id="GO:0007064">
    <property type="term" value="P:mitotic sister chromatid cohesion"/>
    <property type="evidence" value="ECO:0007669"/>
    <property type="project" value="TreeGrafter"/>
</dbReference>
<organism evidence="2 3">
    <name type="scientific">Penicillium argentinense</name>
    <dbReference type="NCBI Taxonomy" id="1131581"/>
    <lineage>
        <taxon>Eukaryota</taxon>
        <taxon>Fungi</taxon>
        <taxon>Dikarya</taxon>
        <taxon>Ascomycota</taxon>
        <taxon>Pezizomycotina</taxon>
        <taxon>Eurotiomycetes</taxon>
        <taxon>Eurotiomycetidae</taxon>
        <taxon>Eurotiales</taxon>
        <taxon>Aspergillaceae</taxon>
        <taxon>Penicillium</taxon>
    </lineage>
</organism>
<evidence type="ECO:0000313" key="2">
    <source>
        <dbReference type="EMBL" id="KAJ5110802.1"/>
    </source>
</evidence>
<proteinExistence type="predicted"/>
<dbReference type="EMBL" id="JAPQKI010000002">
    <property type="protein sequence ID" value="KAJ5110802.1"/>
    <property type="molecule type" value="Genomic_DNA"/>
</dbReference>
<evidence type="ECO:0000313" key="3">
    <source>
        <dbReference type="Proteomes" id="UP001149074"/>
    </source>
</evidence>
<dbReference type="PANTHER" id="PTHR45884">
    <property type="entry name" value="N-ACETYLTRANSFERASE ECO"/>
    <property type="match status" value="1"/>
</dbReference>
<dbReference type="GeneID" id="81352810"/>
<keyword evidence="3" id="KW-1185">Reference proteome</keyword>
<reference evidence="2" key="2">
    <citation type="journal article" date="2023" name="IMA Fungus">
        <title>Comparative genomic study of the Penicillium genus elucidates a diverse pangenome and 15 lateral gene transfer events.</title>
        <authorList>
            <person name="Petersen C."/>
            <person name="Sorensen T."/>
            <person name="Nielsen M.R."/>
            <person name="Sondergaard T.E."/>
            <person name="Sorensen J.L."/>
            <person name="Fitzpatrick D.A."/>
            <person name="Frisvad J.C."/>
            <person name="Nielsen K.L."/>
        </authorList>
    </citation>
    <scope>NUCLEOTIDE SEQUENCE</scope>
    <source>
        <strain evidence="2">IBT 30761</strain>
    </source>
</reference>
<sequence length="195" mass="22268">MRANASRWVYEATRFDEGYVVIVDRKSSASAKNQAKKVLEVVNKELSSPDIDDEVLWSQAEPPKHIKDEEDKVDRYRVFLHMKDSRCVGLALTERIWEARPVVQGETNGAPRDSAVSVRDEVHPAIVGVSRIWTSGASRRKGIALDLLDCVVSNYIYGMEISKDEIAFSQPTESGKRLAHKFFEEEETWHVYNER</sequence>
<protein>
    <recommendedName>
        <fullName evidence="1">N-acetyltransferase ESCO acetyl-transferase domain-containing protein</fullName>
    </recommendedName>
</protein>
<gene>
    <name evidence="2" type="ORF">N7532_001337</name>
</gene>
<name>A0A9W9G2E5_9EURO</name>
<dbReference type="GO" id="GO:0061733">
    <property type="term" value="F:protein-lysine-acetyltransferase activity"/>
    <property type="evidence" value="ECO:0007669"/>
    <property type="project" value="TreeGrafter"/>
</dbReference>
<evidence type="ECO:0000259" key="1">
    <source>
        <dbReference type="Pfam" id="PF13880"/>
    </source>
</evidence>
<reference evidence="2" key="1">
    <citation type="submission" date="2022-11" db="EMBL/GenBank/DDBJ databases">
        <authorList>
            <person name="Petersen C."/>
        </authorList>
    </citation>
    <scope>NUCLEOTIDE SEQUENCE</scope>
    <source>
        <strain evidence="2">IBT 30761</strain>
    </source>
</reference>
<dbReference type="AlphaFoldDB" id="A0A9W9G2E5"/>
<dbReference type="InterPro" id="IPR028009">
    <property type="entry name" value="ESCO_Acetyltransf_dom"/>
</dbReference>